<evidence type="ECO:0000256" key="1">
    <source>
        <dbReference type="ARBA" id="ARBA00022691"/>
    </source>
</evidence>
<dbReference type="AlphaFoldDB" id="A0A8J7QGI2"/>
<sequence length="229" mass="25949">MKTIGIFRSCFKEKFGIPRQPGLTRYARGHVEMLPEFAEADAFRGIEGFSHLWLCWVFHQAQRETWSPTVRPPRLGGNRRLGVFATRSPFRPNALGMSVVAFDRLHQEGDRLALHVRGGDLVEGTPILDIKPYLPYSDALPEASGGFAERKPAPLLPVRFSDAVARQLADPNRFPEDFQALIIDVLAADPRPAYRRKQGSRVYGVKLYQYDVKWRVEHDGAEVFQIVSC</sequence>
<proteinExistence type="inferred from homology"/>
<dbReference type="InterPro" id="IPR023368">
    <property type="entry name" value="UPF0066_cons_site"/>
</dbReference>
<organism evidence="4 5">
    <name type="scientific">Acanthopleuribacter pedis</name>
    <dbReference type="NCBI Taxonomy" id="442870"/>
    <lineage>
        <taxon>Bacteria</taxon>
        <taxon>Pseudomonadati</taxon>
        <taxon>Acidobacteriota</taxon>
        <taxon>Holophagae</taxon>
        <taxon>Acanthopleuribacterales</taxon>
        <taxon>Acanthopleuribacteraceae</taxon>
        <taxon>Acanthopleuribacter</taxon>
    </lineage>
</organism>
<evidence type="ECO:0000259" key="3">
    <source>
        <dbReference type="PROSITE" id="PS51668"/>
    </source>
</evidence>
<dbReference type="InterPro" id="IPR040372">
    <property type="entry name" value="YaeB-like"/>
</dbReference>
<dbReference type="NCBIfam" id="TIGR00104">
    <property type="entry name" value="tRNA_TsaA"/>
    <property type="match status" value="1"/>
</dbReference>
<dbReference type="Proteomes" id="UP000664417">
    <property type="component" value="Unassembled WGS sequence"/>
</dbReference>
<evidence type="ECO:0000313" key="4">
    <source>
        <dbReference type="EMBL" id="MBO1319670.1"/>
    </source>
</evidence>
<dbReference type="PANTHER" id="PTHR12818">
    <property type="entry name" value="TRNA (ADENINE(37)-N6)-METHYLTRANSFERASE"/>
    <property type="match status" value="1"/>
</dbReference>
<keyword evidence="5" id="KW-1185">Reference proteome</keyword>
<feature type="domain" description="TsaA-like" evidence="3">
    <location>
        <begin position="1"/>
        <end position="142"/>
    </location>
</feature>
<reference evidence="4" key="1">
    <citation type="submission" date="2021-03" db="EMBL/GenBank/DDBJ databases">
        <authorList>
            <person name="Wang G."/>
        </authorList>
    </citation>
    <scope>NUCLEOTIDE SEQUENCE</scope>
    <source>
        <strain evidence="4">KCTC 12899</strain>
    </source>
</reference>
<dbReference type="InterPro" id="IPR036414">
    <property type="entry name" value="YaeB_N_sf"/>
</dbReference>
<evidence type="ECO:0000256" key="2">
    <source>
        <dbReference type="ARBA" id="ARBA00033753"/>
    </source>
</evidence>
<name>A0A8J7QGI2_9BACT</name>
<comment type="similarity">
    <text evidence="2">Belongs to the tRNA methyltransferase O family.</text>
</comment>
<dbReference type="RefSeq" id="WP_207859575.1">
    <property type="nucleotide sequence ID" value="NZ_JAFREP010000013.1"/>
</dbReference>
<comment type="caution">
    <text evidence="4">The sequence shown here is derived from an EMBL/GenBank/DDBJ whole genome shotgun (WGS) entry which is preliminary data.</text>
</comment>
<dbReference type="CDD" id="cd09281">
    <property type="entry name" value="UPF0066"/>
    <property type="match status" value="1"/>
</dbReference>
<gene>
    <name evidence="4" type="primary">tsaA</name>
    <name evidence="4" type="ORF">J3U88_14440</name>
</gene>
<dbReference type="PROSITE" id="PS51668">
    <property type="entry name" value="TSAA_2"/>
    <property type="match status" value="1"/>
</dbReference>
<keyword evidence="1" id="KW-0949">S-adenosyl-L-methionine</keyword>
<dbReference type="InterPro" id="IPR023370">
    <property type="entry name" value="TrmO-like_N"/>
</dbReference>
<evidence type="ECO:0000313" key="5">
    <source>
        <dbReference type="Proteomes" id="UP000664417"/>
    </source>
</evidence>
<dbReference type="SUPFAM" id="SSF118196">
    <property type="entry name" value="YaeB-like"/>
    <property type="match status" value="1"/>
</dbReference>
<dbReference type="Pfam" id="PF18389">
    <property type="entry name" value="TrmO_C"/>
    <property type="match status" value="1"/>
</dbReference>
<dbReference type="InterPro" id="IPR036413">
    <property type="entry name" value="YaeB-like_sf"/>
</dbReference>
<dbReference type="GO" id="GO:0089715">
    <property type="term" value="F:tRNA (L-threonylcarbamoyladenosine(37)-C2) methyltransferase activity"/>
    <property type="evidence" value="ECO:0007669"/>
    <property type="project" value="TreeGrafter"/>
</dbReference>
<dbReference type="InterPro" id="IPR041369">
    <property type="entry name" value="TrmO_C"/>
</dbReference>
<dbReference type="PANTHER" id="PTHR12818:SF0">
    <property type="entry name" value="TRNA (ADENINE(37)-N6)-METHYLTRANSFERASE"/>
    <property type="match status" value="1"/>
</dbReference>
<dbReference type="Pfam" id="PF01980">
    <property type="entry name" value="TrmO_N"/>
    <property type="match status" value="1"/>
</dbReference>
<dbReference type="Gene3D" id="3.30.2310.10">
    <property type="entry name" value="YaeB-like"/>
    <property type="match status" value="1"/>
</dbReference>
<protein>
    <submittedName>
        <fullName evidence="4">tRNA (N6-threonylcarbamoyladenosine(37)-N6)-methyltransferase TrmO</fullName>
    </submittedName>
</protein>
<dbReference type="Gene3D" id="2.40.30.70">
    <property type="entry name" value="YaeB-like"/>
    <property type="match status" value="1"/>
</dbReference>
<dbReference type="PROSITE" id="PS01318">
    <property type="entry name" value="TSAA_1"/>
    <property type="match status" value="1"/>
</dbReference>
<accession>A0A8J7QGI2</accession>
<dbReference type="EMBL" id="JAFREP010000013">
    <property type="protein sequence ID" value="MBO1319670.1"/>
    <property type="molecule type" value="Genomic_DNA"/>
</dbReference>